<dbReference type="Gene3D" id="2.30.30.40">
    <property type="entry name" value="SH3 Domains"/>
    <property type="match status" value="1"/>
</dbReference>
<evidence type="ECO:0000256" key="4">
    <source>
        <dbReference type="SAM" id="MobiDB-lite"/>
    </source>
</evidence>
<dbReference type="SUPFAM" id="SSF103657">
    <property type="entry name" value="BAR/IMD domain-like"/>
    <property type="match status" value="1"/>
</dbReference>
<dbReference type="InterPro" id="IPR001452">
    <property type="entry name" value="SH3_domain"/>
</dbReference>
<dbReference type="HOGENOM" id="CLU_047887_0_0_1"/>
<dbReference type="PANTHER" id="PTHR14167:SF120">
    <property type="entry name" value="AER140CP"/>
    <property type="match status" value="1"/>
</dbReference>
<dbReference type="PANTHER" id="PTHR14167">
    <property type="entry name" value="SH3 DOMAIN-CONTAINING"/>
    <property type="match status" value="1"/>
</dbReference>
<evidence type="ECO:0000256" key="1">
    <source>
        <dbReference type="ARBA" id="ARBA00006697"/>
    </source>
</evidence>
<proteinExistence type="inferred from homology"/>
<dbReference type="SUPFAM" id="SSF50044">
    <property type="entry name" value="SH3-domain"/>
    <property type="match status" value="1"/>
</dbReference>
<dbReference type="InParanoid" id="A7RMW0"/>
<evidence type="ECO:0000259" key="5">
    <source>
        <dbReference type="PROSITE" id="PS50002"/>
    </source>
</evidence>
<dbReference type="Proteomes" id="UP000001593">
    <property type="component" value="Unassembled WGS sequence"/>
</dbReference>
<dbReference type="CDD" id="cd07592">
    <property type="entry name" value="BAR_Endophilin_A"/>
    <property type="match status" value="1"/>
</dbReference>
<dbReference type="STRING" id="45351.A7RMW0"/>
<dbReference type="InterPro" id="IPR004148">
    <property type="entry name" value="BAR_dom"/>
</dbReference>
<reference evidence="7 8" key="1">
    <citation type="journal article" date="2007" name="Science">
        <title>Sea anemone genome reveals ancestral eumetazoan gene repertoire and genomic organization.</title>
        <authorList>
            <person name="Putnam N.H."/>
            <person name="Srivastava M."/>
            <person name="Hellsten U."/>
            <person name="Dirks B."/>
            <person name="Chapman J."/>
            <person name="Salamov A."/>
            <person name="Terry A."/>
            <person name="Shapiro H."/>
            <person name="Lindquist E."/>
            <person name="Kapitonov V.V."/>
            <person name="Jurka J."/>
            <person name="Genikhovich G."/>
            <person name="Grigoriev I.V."/>
            <person name="Lucas S.M."/>
            <person name="Steele R.E."/>
            <person name="Finnerty J.R."/>
            <person name="Technau U."/>
            <person name="Martindale M.Q."/>
            <person name="Rokhsar D.S."/>
        </authorList>
    </citation>
    <scope>NUCLEOTIDE SEQUENCE [LARGE SCALE GENOMIC DNA]</scope>
    <source>
        <strain evidence="8">CH2 X CH6</strain>
    </source>
</reference>
<gene>
    <name evidence="7" type="ORF">NEMVEDRAFT_v1g160716</name>
</gene>
<evidence type="ECO:0000259" key="6">
    <source>
        <dbReference type="PROSITE" id="PS51021"/>
    </source>
</evidence>
<dbReference type="InterPro" id="IPR036028">
    <property type="entry name" value="SH3-like_dom_sf"/>
</dbReference>
<comment type="similarity">
    <text evidence="1">Belongs to the endophilin family.</text>
</comment>
<protein>
    <submittedName>
        <fullName evidence="7">Uncharacterized protein</fullName>
    </submittedName>
</protein>
<keyword evidence="2 3" id="KW-0728">SH3 domain</keyword>
<dbReference type="PhylomeDB" id="A7RMW0"/>
<dbReference type="EMBL" id="DS469521">
    <property type="protein sequence ID" value="EDO47212.1"/>
    <property type="molecule type" value="Genomic_DNA"/>
</dbReference>
<feature type="domain" description="BAR" evidence="6">
    <location>
        <begin position="20"/>
        <end position="247"/>
    </location>
</feature>
<organism evidence="7 8">
    <name type="scientific">Nematostella vectensis</name>
    <name type="common">Starlet sea anemone</name>
    <dbReference type="NCBI Taxonomy" id="45351"/>
    <lineage>
        <taxon>Eukaryota</taxon>
        <taxon>Metazoa</taxon>
        <taxon>Cnidaria</taxon>
        <taxon>Anthozoa</taxon>
        <taxon>Hexacorallia</taxon>
        <taxon>Actiniaria</taxon>
        <taxon>Edwardsiidae</taxon>
        <taxon>Nematostella</taxon>
    </lineage>
</organism>
<name>A7RMW0_NEMVE</name>
<dbReference type="PROSITE" id="PS51021">
    <property type="entry name" value="BAR"/>
    <property type="match status" value="1"/>
</dbReference>
<dbReference type="Pfam" id="PF00018">
    <property type="entry name" value="SH3_1"/>
    <property type="match status" value="1"/>
</dbReference>
<evidence type="ECO:0000256" key="3">
    <source>
        <dbReference type="PROSITE-ProRule" id="PRU00192"/>
    </source>
</evidence>
<dbReference type="SMART" id="SM00326">
    <property type="entry name" value="SH3"/>
    <property type="match status" value="1"/>
</dbReference>
<dbReference type="PROSITE" id="PS50002">
    <property type="entry name" value="SH3"/>
    <property type="match status" value="1"/>
</dbReference>
<dbReference type="SMART" id="SM00721">
    <property type="entry name" value="BAR"/>
    <property type="match status" value="1"/>
</dbReference>
<dbReference type="InterPro" id="IPR027267">
    <property type="entry name" value="AH/BAR_dom_sf"/>
</dbReference>
<dbReference type="Pfam" id="PF03114">
    <property type="entry name" value="BAR"/>
    <property type="match status" value="1"/>
</dbReference>
<evidence type="ECO:0000313" key="7">
    <source>
        <dbReference type="EMBL" id="EDO47212.1"/>
    </source>
</evidence>
<sequence length="356" mass="40064">MASRFAGLKKQINKANQYVSEKMGSAEGTKMEDEFIEMERKTDALIELVANLTPKTKEYLQPNATYNAKVKMHMTQPDEKYPYTEGLMGDVMMLAGQEIGQVGKGSDYAAALLDFAGALHELAETRHELDEKVHSNFLGPLHDLEANDLKELTFNRKKLQGRRLDYDCKKRKGNKVSIEEIKTAQFKFEESKNLCKQGMAKLLGNEMDMIEQLCQLVVDMLEYHKKSTESLEIAMSQLNKRIVNARRNQAEAEASAPKQAPEEPENVPEQHEKAPESTNPLAKSSDSDKLKPSCKAKFDYKAKKEGELSFTEGQIITLSGKRDDEWYEGTLDGKFGIFPSALVQILTDLPAEEATK</sequence>
<dbReference type="OMA" id="NEMDMIE"/>
<feature type="region of interest" description="Disordered" evidence="4">
    <location>
        <begin position="246"/>
        <end position="291"/>
    </location>
</feature>
<dbReference type="AlphaFoldDB" id="A7RMW0"/>
<dbReference type="eggNOG" id="KOG1118">
    <property type="taxonomic scope" value="Eukaryota"/>
</dbReference>
<dbReference type="InterPro" id="IPR050384">
    <property type="entry name" value="Endophilin_SH3RF"/>
</dbReference>
<evidence type="ECO:0000256" key="2">
    <source>
        <dbReference type="ARBA" id="ARBA00022443"/>
    </source>
</evidence>
<feature type="domain" description="SH3" evidence="5">
    <location>
        <begin position="289"/>
        <end position="348"/>
    </location>
</feature>
<evidence type="ECO:0000313" key="8">
    <source>
        <dbReference type="Proteomes" id="UP000001593"/>
    </source>
</evidence>
<keyword evidence="8" id="KW-1185">Reference proteome</keyword>
<dbReference type="GO" id="GO:0005737">
    <property type="term" value="C:cytoplasm"/>
    <property type="evidence" value="ECO:0007669"/>
    <property type="project" value="InterPro"/>
</dbReference>
<dbReference type="Gene3D" id="1.20.1270.60">
    <property type="entry name" value="Arfaptin homology (AH) domain/BAR domain"/>
    <property type="match status" value="1"/>
</dbReference>
<accession>A7RMW0</accession>